<dbReference type="AlphaFoldDB" id="A0A6M1TH48"/>
<evidence type="ECO:0000256" key="5">
    <source>
        <dbReference type="ARBA" id="ARBA00023315"/>
    </source>
</evidence>
<comment type="caution">
    <text evidence="6">The sequence shown here is derived from an EMBL/GenBank/DDBJ whole genome shotgun (WGS) entry which is preliminary data.</text>
</comment>
<reference evidence="6 7" key="1">
    <citation type="submission" date="2020-02" db="EMBL/GenBank/DDBJ databases">
        <title>Aliifodinibius halophilus 2W32, complete genome.</title>
        <authorList>
            <person name="Li Y."/>
            <person name="Wu S."/>
        </authorList>
    </citation>
    <scope>NUCLEOTIDE SEQUENCE [LARGE SCALE GENOMIC DNA]</scope>
    <source>
        <strain evidence="6 7">2W32</strain>
    </source>
</reference>
<evidence type="ECO:0000256" key="2">
    <source>
        <dbReference type="ARBA" id="ARBA00022516"/>
    </source>
</evidence>
<dbReference type="EMBL" id="JAALLS010000006">
    <property type="protein sequence ID" value="NGP87980.1"/>
    <property type="molecule type" value="Genomic_DNA"/>
</dbReference>
<dbReference type="PANTHER" id="PTHR37323">
    <property type="entry name" value="GCN5-RELATED N-ACETYLTRANSFERASE"/>
    <property type="match status" value="1"/>
</dbReference>
<comment type="pathway">
    <text evidence="1">Lipid metabolism.</text>
</comment>
<dbReference type="RefSeq" id="WP_165267244.1">
    <property type="nucleotide sequence ID" value="NZ_JAALLS010000006.1"/>
</dbReference>
<keyword evidence="7" id="KW-1185">Reference proteome</keyword>
<dbReference type="PANTHER" id="PTHR37323:SF1">
    <property type="entry name" value="L-ORNITHINE N(ALPHA)-ACYLTRANSFERASE"/>
    <property type="match status" value="1"/>
</dbReference>
<keyword evidence="5" id="KW-0012">Acyltransferase</keyword>
<keyword evidence="4" id="KW-0443">Lipid metabolism</keyword>
<dbReference type="InterPro" id="IPR016181">
    <property type="entry name" value="Acyl_CoA_acyltransferase"/>
</dbReference>
<protein>
    <submittedName>
        <fullName evidence="6">GNAT family N-acetyltransferase</fullName>
    </submittedName>
</protein>
<keyword evidence="2" id="KW-0444">Lipid biosynthesis</keyword>
<evidence type="ECO:0000256" key="1">
    <source>
        <dbReference type="ARBA" id="ARBA00005189"/>
    </source>
</evidence>
<organism evidence="6 7">
    <name type="scientific">Fodinibius halophilus</name>
    <dbReference type="NCBI Taxonomy" id="1736908"/>
    <lineage>
        <taxon>Bacteria</taxon>
        <taxon>Pseudomonadati</taxon>
        <taxon>Balneolota</taxon>
        <taxon>Balneolia</taxon>
        <taxon>Balneolales</taxon>
        <taxon>Balneolaceae</taxon>
        <taxon>Fodinibius</taxon>
    </lineage>
</organism>
<evidence type="ECO:0000313" key="6">
    <source>
        <dbReference type="EMBL" id="NGP87980.1"/>
    </source>
</evidence>
<dbReference type="GO" id="GO:0006629">
    <property type="term" value="P:lipid metabolic process"/>
    <property type="evidence" value="ECO:0007669"/>
    <property type="project" value="UniProtKB-KW"/>
</dbReference>
<dbReference type="Proteomes" id="UP000479132">
    <property type="component" value="Unassembled WGS sequence"/>
</dbReference>
<evidence type="ECO:0000256" key="3">
    <source>
        <dbReference type="ARBA" id="ARBA00022679"/>
    </source>
</evidence>
<sequence>MPKNNDFSKQLVNSQKYVVRLAKTTEDLHNAQSLRYQVFNVELEEGLERSHKTELDVDKYDEQCDHLLVTEKTSGAVIGTYRMQTYKTAIQHKGFYTADEYHLENLPSDIMNKSVEVGRACIHKNHRNGRVLYLLWRGIAEYMKLTESRYLFGCCSITSTDPAQGWIVMDYLKNNGLVHQEFTTEVKERFRCPKVEYDEEELREVELPQLFKLYIGLGAKILSPPALDSEFKTIDYLILVDIMKLDERSKALFLK</sequence>
<accession>A0A6M1TH48</accession>
<name>A0A6M1TH48_9BACT</name>
<evidence type="ECO:0000256" key="4">
    <source>
        <dbReference type="ARBA" id="ARBA00023098"/>
    </source>
</evidence>
<dbReference type="InterPro" id="IPR052351">
    <property type="entry name" value="Ornithine_N-alpha-AT"/>
</dbReference>
<proteinExistence type="predicted"/>
<dbReference type="SUPFAM" id="SSF55729">
    <property type="entry name" value="Acyl-CoA N-acyltransferases (Nat)"/>
    <property type="match status" value="1"/>
</dbReference>
<dbReference type="Pfam" id="PF13444">
    <property type="entry name" value="Acetyltransf_5"/>
    <property type="match status" value="1"/>
</dbReference>
<dbReference type="Gene3D" id="3.40.630.30">
    <property type="match status" value="1"/>
</dbReference>
<keyword evidence="3 6" id="KW-0808">Transferase</keyword>
<dbReference type="GO" id="GO:0016746">
    <property type="term" value="F:acyltransferase activity"/>
    <property type="evidence" value="ECO:0007669"/>
    <property type="project" value="UniProtKB-KW"/>
</dbReference>
<evidence type="ECO:0000313" key="7">
    <source>
        <dbReference type="Proteomes" id="UP000479132"/>
    </source>
</evidence>
<gene>
    <name evidence="6" type="ORF">G3569_06415</name>
</gene>